<dbReference type="Gene3D" id="1.20.120.450">
    <property type="entry name" value="dinb family like domain"/>
    <property type="match status" value="1"/>
</dbReference>
<evidence type="ECO:0000313" key="2">
    <source>
        <dbReference type="Proteomes" id="UP001199469"/>
    </source>
</evidence>
<protein>
    <submittedName>
        <fullName evidence="1">DinB family protein</fullName>
    </submittedName>
</protein>
<proteinExistence type="predicted"/>
<dbReference type="InterPro" id="IPR007061">
    <property type="entry name" value="MST-like"/>
</dbReference>
<keyword evidence="2" id="KW-1185">Reference proteome</keyword>
<accession>A0ABS8PIH2</accession>
<gene>
    <name evidence="1" type="ORF">LQ327_32235</name>
</gene>
<dbReference type="Pfam" id="PF04978">
    <property type="entry name" value="MST"/>
    <property type="match status" value="1"/>
</dbReference>
<evidence type="ECO:0000313" key="1">
    <source>
        <dbReference type="EMBL" id="MCD2198051.1"/>
    </source>
</evidence>
<name>A0ABS8PIH2_9PSEU</name>
<dbReference type="InterPro" id="IPR034660">
    <property type="entry name" value="DinB/YfiT-like"/>
</dbReference>
<sequence>MSAPGPKDVLHRYLRQGREVVVWKLEGLGEYDIRRPMTPTGTNLLGLVKHLAIVDSGYFGEVFGRPFAETVDWFEAHPEPDADMWATADESREAILALYERATAHSDATISELDLDAPGTVGHWPAERAEVTLQQMLVHVTTETHRHAGHADICRELADGAVGHRPDHLNLGGNEAARLLGHRARLDREARRAAGMT</sequence>
<organism evidence="1 2">
    <name type="scientific">Actinomycetospora endophytica</name>
    <dbReference type="NCBI Taxonomy" id="2291215"/>
    <lineage>
        <taxon>Bacteria</taxon>
        <taxon>Bacillati</taxon>
        <taxon>Actinomycetota</taxon>
        <taxon>Actinomycetes</taxon>
        <taxon>Pseudonocardiales</taxon>
        <taxon>Pseudonocardiaceae</taxon>
        <taxon>Actinomycetospora</taxon>
    </lineage>
</organism>
<dbReference type="RefSeq" id="WP_230740621.1">
    <property type="nucleotide sequence ID" value="NZ_JAJNDB010000010.1"/>
</dbReference>
<dbReference type="Proteomes" id="UP001199469">
    <property type="component" value="Unassembled WGS sequence"/>
</dbReference>
<reference evidence="1 2" key="1">
    <citation type="submission" date="2021-11" db="EMBL/GenBank/DDBJ databases">
        <title>Draft genome sequence of Actinomycetospora sp. SF1 isolated from the rhizosphere soil.</title>
        <authorList>
            <person name="Duangmal K."/>
            <person name="Chantavorakit T."/>
        </authorList>
    </citation>
    <scope>NUCLEOTIDE SEQUENCE [LARGE SCALE GENOMIC DNA]</scope>
    <source>
        <strain evidence="1 2">TBRC 5722</strain>
    </source>
</reference>
<dbReference type="SUPFAM" id="SSF109854">
    <property type="entry name" value="DinB/YfiT-like putative metalloenzymes"/>
    <property type="match status" value="1"/>
</dbReference>
<dbReference type="EMBL" id="JAJNDB010000010">
    <property type="protein sequence ID" value="MCD2198051.1"/>
    <property type="molecule type" value="Genomic_DNA"/>
</dbReference>
<comment type="caution">
    <text evidence="1">The sequence shown here is derived from an EMBL/GenBank/DDBJ whole genome shotgun (WGS) entry which is preliminary data.</text>
</comment>